<dbReference type="EMBL" id="CAAALY010093020">
    <property type="protein sequence ID" value="VEL28185.1"/>
    <property type="molecule type" value="Genomic_DNA"/>
</dbReference>
<dbReference type="InterPro" id="IPR050822">
    <property type="entry name" value="Cerebellin_Synaptic_Org"/>
</dbReference>
<dbReference type="InterPro" id="IPR001073">
    <property type="entry name" value="C1q_dom"/>
</dbReference>
<dbReference type="Proteomes" id="UP000784294">
    <property type="component" value="Unassembled WGS sequence"/>
</dbReference>
<dbReference type="SUPFAM" id="SSF49842">
    <property type="entry name" value="TNF-like"/>
    <property type="match status" value="1"/>
</dbReference>
<keyword evidence="3" id="KW-0732">Signal</keyword>
<evidence type="ECO:0000256" key="2">
    <source>
        <dbReference type="ARBA" id="ARBA00022525"/>
    </source>
</evidence>
<accession>A0A3S5FEX9</accession>
<evidence type="ECO:0000256" key="1">
    <source>
        <dbReference type="ARBA" id="ARBA00004613"/>
    </source>
</evidence>
<dbReference type="Gene3D" id="2.60.120.40">
    <property type="match status" value="1"/>
</dbReference>
<reference evidence="6" key="1">
    <citation type="submission" date="2018-11" db="EMBL/GenBank/DDBJ databases">
        <authorList>
            <consortium name="Pathogen Informatics"/>
        </authorList>
    </citation>
    <scope>NUCLEOTIDE SEQUENCE</scope>
</reference>
<dbReference type="GO" id="GO:0005576">
    <property type="term" value="C:extracellular region"/>
    <property type="evidence" value="ECO:0007669"/>
    <property type="project" value="UniProtKB-SubCell"/>
</dbReference>
<dbReference type="AlphaFoldDB" id="A0A3S5FEX9"/>
<protein>
    <recommendedName>
        <fullName evidence="5">C1q domain-containing protein</fullName>
    </recommendedName>
</protein>
<organism evidence="6 7">
    <name type="scientific">Protopolystoma xenopodis</name>
    <dbReference type="NCBI Taxonomy" id="117903"/>
    <lineage>
        <taxon>Eukaryota</taxon>
        <taxon>Metazoa</taxon>
        <taxon>Spiralia</taxon>
        <taxon>Lophotrochozoa</taxon>
        <taxon>Platyhelminthes</taxon>
        <taxon>Monogenea</taxon>
        <taxon>Polyopisthocotylea</taxon>
        <taxon>Polystomatidea</taxon>
        <taxon>Polystomatidae</taxon>
        <taxon>Protopolystoma</taxon>
    </lineage>
</organism>
<feature type="domain" description="C1q" evidence="5">
    <location>
        <begin position="42"/>
        <end position="163"/>
    </location>
</feature>
<dbReference type="PANTHER" id="PTHR22923:SF116">
    <property type="entry name" value="C1Q DOMAIN-CONTAINING PROTEIN"/>
    <property type="match status" value="1"/>
</dbReference>
<dbReference type="PANTHER" id="PTHR22923">
    <property type="entry name" value="CEREBELLIN-RELATED"/>
    <property type="match status" value="1"/>
</dbReference>
<dbReference type="InterPro" id="IPR008983">
    <property type="entry name" value="Tumour_necrosis_fac-like_dom"/>
</dbReference>
<name>A0A3S5FEX9_9PLAT</name>
<evidence type="ECO:0000259" key="5">
    <source>
        <dbReference type="PROSITE" id="PS50871"/>
    </source>
</evidence>
<dbReference type="OrthoDB" id="6154955at2759"/>
<evidence type="ECO:0000313" key="7">
    <source>
        <dbReference type="Proteomes" id="UP000784294"/>
    </source>
</evidence>
<dbReference type="PROSITE" id="PS50871">
    <property type="entry name" value="C1Q"/>
    <property type="match status" value="1"/>
</dbReference>
<evidence type="ECO:0000256" key="4">
    <source>
        <dbReference type="SAM" id="MobiDB-lite"/>
    </source>
</evidence>
<gene>
    <name evidence="6" type="ORF">PXEA_LOCUS21625</name>
</gene>
<evidence type="ECO:0000256" key="3">
    <source>
        <dbReference type="ARBA" id="ARBA00022729"/>
    </source>
</evidence>
<evidence type="ECO:0000313" key="6">
    <source>
        <dbReference type="EMBL" id="VEL28185.1"/>
    </source>
</evidence>
<comment type="caution">
    <text evidence="6">The sequence shown here is derived from an EMBL/GenBank/DDBJ whole genome shotgun (WGS) entry which is preliminary data.</text>
</comment>
<dbReference type="Pfam" id="PF00386">
    <property type="entry name" value="C1q"/>
    <property type="match status" value="1"/>
</dbReference>
<sequence length="163" mass="17561">MGLDSVLRKEPRVAFHAALTNTIVDRPPSINISLLTRNKKTASVPNSLISEGGGSGSSWAKYIYQSPCGLVFDKLVINIGDGYNATNGVFTCPVTGVYVFSLVISANDKQKLTLIKSWPSHNAIKFENIVDGSDDSRDYYDQASSSIPGTGKVEQNCPQTQSS</sequence>
<keyword evidence="2" id="KW-0964">Secreted</keyword>
<keyword evidence="7" id="KW-1185">Reference proteome</keyword>
<proteinExistence type="predicted"/>
<feature type="region of interest" description="Disordered" evidence="4">
    <location>
        <begin position="135"/>
        <end position="163"/>
    </location>
</feature>
<comment type="subcellular location">
    <subcellularLocation>
        <location evidence="1">Secreted</location>
    </subcellularLocation>
</comment>